<keyword evidence="4 6" id="KW-1133">Transmembrane helix</keyword>
<evidence type="ECO:0000256" key="5">
    <source>
        <dbReference type="ARBA" id="ARBA00023136"/>
    </source>
</evidence>
<dbReference type="Proteomes" id="UP000824469">
    <property type="component" value="Unassembled WGS sequence"/>
</dbReference>
<protein>
    <recommendedName>
        <fullName evidence="7">VTT domain-containing protein</fullName>
    </recommendedName>
</protein>
<gene>
    <name evidence="8" type="ORF">KI387_027577</name>
</gene>
<evidence type="ECO:0000313" key="9">
    <source>
        <dbReference type="Proteomes" id="UP000824469"/>
    </source>
</evidence>
<evidence type="ECO:0000256" key="2">
    <source>
        <dbReference type="ARBA" id="ARBA00022475"/>
    </source>
</evidence>
<dbReference type="EMBL" id="JAHRHJ020000006">
    <property type="protein sequence ID" value="KAH9312542.1"/>
    <property type="molecule type" value="Genomic_DNA"/>
</dbReference>
<evidence type="ECO:0000256" key="3">
    <source>
        <dbReference type="ARBA" id="ARBA00022692"/>
    </source>
</evidence>
<feature type="non-terminal residue" evidence="8">
    <location>
        <position position="1"/>
    </location>
</feature>
<comment type="caution">
    <text evidence="8">The sequence shown here is derived from an EMBL/GenBank/DDBJ whole genome shotgun (WGS) entry which is preliminary data.</text>
</comment>
<dbReference type="PANTHER" id="PTHR30353:SF0">
    <property type="entry name" value="TRANSMEMBRANE PROTEIN"/>
    <property type="match status" value="1"/>
</dbReference>
<dbReference type="PANTHER" id="PTHR30353">
    <property type="entry name" value="INNER MEMBRANE PROTEIN DEDA-RELATED"/>
    <property type="match status" value="1"/>
</dbReference>
<feature type="non-terminal residue" evidence="8">
    <location>
        <position position="296"/>
    </location>
</feature>
<dbReference type="InterPro" id="IPR032818">
    <property type="entry name" value="DedA-like"/>
</dbReference>
<evidence type="ECO:0000256" key="1">
    <source>
        <dbReference type="ARBA" id="ARBA00004651"/>
    </source>
</evidence>
<dbReference type="OMA" id="YLRNCEI"/>
<dbReference type="GO" id="GO:0005886">
    <property type="term" value="C:plasma membrane"/>
    <property type="evidence" value="ECO:0007669"/>
    <property type="project" value="UniProtKB-SubCell"/>
</dbReference>
<keyword evidence="5 6" id="KW-0472">Membrane</keyword>
<evidence type="ECO:0000259" key="7">
    <source>
        <dbReference type="Pfam" id="PF09335"/>
    </source>
</evidence>
<dbReference type="InterPro" id="IPR032816">
    <property type="entry name" value="VTT_dom"/>
</dbReference>
<feature type="transmembrane region" description="Helical" evidence="6">
    <location>
        <begin position="52"/>
        <end position="73"/>
    </location>
</feature>
<dbReference type="Pfam" id="PF09335">
    <property type="entry name" value="VTT_dom"/>
    <property type="match status" value="1"/>
</dbReference>
<accession>A0AA38FXI3</accession>
<sequence>NRVQFSLQRDQVIVQANKLVPRESLPVTEEAGYVSDKLDTQNHSASSSHSMLIVKLIAALGIAAAVTVISVFLKRSNLRWAHQNLFGLGSGTAATTPSSVGFGFSLFGHNIFLPEHPPGWVYFWLLMAAACGLCISEEALNIWVGASLARLLTFDGSWKTFISTFSGNASYIVSTLLWVYWGVCISDMIPFYVGRFAGRSKAAGIVYDKVGINKEKIEQISQTVQQYGNLIGFVERFSFGIRNPTAFLAGATGISPECFFLGACLGGLITLPIQMAIGFVLRERPVAALAGVATFV</sequence>
<feature type="transmembrane region" description="Helical" evidence="6">
    <location>
        <begin position="259"/>
        <end position="281"/>
    </location>
</feature>
<feature type="transmembrane region" description="Helical" evidence="6">
    <location>
        <begin position="161"/>
        <end position="181"/>
    </location>
</feature>
<evidence type="ECO:0000256" key="4">
    <source>
        <dbReference type="ARBA" id="ARBA00022989"/>
    </source>
</evidence>
<dbReference type="AlphaFoldDB" id="A0AA38FXI3"/>
<keyword evidence="9" id="KW-1185">Reference proteome</keyword>
<feature type="domain" description="VTT" evidence="7">
    <location>
        <begin position="162"/>
        <end position="276"/>
    </location>
</feature>
<organism evidence="8 9">
    <name type="scientific">Taxus chinensis</name>
    <name type="common">Chinese yew</name>
    <name type="synonym">Taxus wallichiana var. chinensis</name>
    <dbReference type="NCBI Taxonomy" id="29808"/>
    <lineage>
        <taxon>Eukaryota</taxon>
        <taxon>Viridiplantae</taxon>
        <taxon>Streptophyta</taxon>
        <taxon>Embryophyta</taxon>
        <taxon>Tracheophyta</taxon>
        <taxon>Spermatophyta</taxon>
        <taxon>Pinopsida</taxon>
        <taxon>Pinidae</taxon>
        <taxon>Conifers II</taxon>
        <taxon>Cupressales</taxon>
        <taxon>Taxaceae</taxon>
        <taxon>Taxus</taxon>
    </lineage>
</organism>
<evidence type="ECO:0000313" key="8">
    <source>
        <dbReference type="EMBL" id="KAH9312542.1"/>
    </source>
</evidence>
<feature type="transmembrane region" description="Helical" evidence="6">
    <location>
        <begin position="119"/>
        <end position="140"/>
    </location>
</feature>
<keyword evidence="3 6" id="KW-0812">Transmembrane</keyword>
<reference evidence="8 9" key="1">
    <citation type="journal article" date="2021" name="Nat. Plants">
        <title>The Taxus genome provides insights into paclitaxel biosynthesis.</title>
        <authorList>
            <person name="Xiong X."/>
            <person name="Gou J."/>
            <person name="Liao Q."/>
            <person name="Li Y."/>
            <person name="Zhou Q."/>
            <person name="Bi G."/>
            <person name="Li C."/>
            <person name="Du R."/>
            <person name="Wang X."/>
            <person name="Sun T."/>
            <person name="Guo L."/>
            <person name="Liang H."/>
            <person name="Lu P."/>
            <person name="Wu Y."/>
            <person name="Zhang Z."/>
            <person name="Ro D.K."/>
            <person name="Shang Y."/>
            <person name="Huang S."/>
            <person name="Yan J."/>
        </authorList>
    </citation>
    <scope>NUCLEOTIDE SEQUENCE [LARGE SCALE GENOMIC DNA]</scope>
    <source>
        <strain evidence="8">Ta-2019</strain>
    </source>
</reference>
<name>A0AA38FXI3_TAXCH</name>
<feature type="transmembrane region" description="Helical" evidence="6">
    <location>
        <begin position="85"/>
        <end position="107"/>
    </location>
</feature>
<proteinExistence type="predicted"/>
<evidence type="ECO:0000256" key="6">
    <source>
        <dbReference type="SAM" id="Phobius"/>
    </source>
</evidence>
<comment type="subcellular location">
    <subcellularLocation>
        <location evidence="1">Cell membrane</location>
        <topology evidence="1">Multi-pass membrane protein</topology>
    </subcellularLocation>
</comment>
<keyword evidence="2" id="KW-1003">Cell membrane</keyword>